<name>A0A6G0HGD5_LARCR</name>
<keyword evidence="2" id="KW-1185">Reference proteome</keyword>
<comment type="caution">
    <text evidence="1">The sequence shown here is derived from an EMBL/GenBank/DDBJ whole genome shotgun (WGS) entry which is preliminary data.</text>
</comment>
<evidence type="ECO:0008006" key="3">
    <source>
        <dbReference type="Google" id="ProtNLM"/>
    </source>
</evidence>
<evidence type="ECO:0000313" key="2">
    <source>
        <dbReference type="Proteomes" id="UP000424527"/>
    </source>
</evidence>
<sequence length="213" mass="23303">MRCENLLCLEAAEHTLVSYVPRRGKKCAAPQTPNTAIQESATTHKRKPTVIQDYKRCKGGVDNLDKVVGTYSVEDGRIGGHWPFFTAFSTSHLQRLRPVDINQSILEQKGHRRRLFIEEVGDALVTPHVERRERLPRSSAAAALVAGARSAAAERGGACGSGLEEGPGGGACRRMCRRMCDCCRKRKVGSTCCKCGRFICKAHSLILCSLCST</sequence>
<protein>
    <recommendedName>
        <fullName evidence="3">PiggyBac transposable element-derived protein domain-containing protein</fullName>
    </recommendedName>
</protein>
<dbReference type="Proteomes" id="UP000424527">
    <property type="component" value="Unassembled WGS sequence"/>
</dbReference>
<proteinExistence type="predicted"/>
<dbReference type="EMBL" id="REGW02000032">
    <property type="protein sequence ID" value="KAE8278143.1"/>
    <property type="molecule type" value="Genomic_DNA"/>
</dbReference>
<evidence type="ECO:0000313" key="1">
    <source>
        <dbReference type="EMBL" id="KAE8278143.1"/>
    </source>
</evidence>
<dbReference type="AlphaFoldDB" id="A0A6G0HGD5"/>
<organism evidence="1 2">
    <name type="scientific">Larimichthys crocea</name>
    <name type="common">Large yellow croaker</name>
    <name type="synonym">Pseudosciaena crocea</name>
    <dbReference type="NCBI Taxonomy" id="215358"/>
    <lineage>
        <taxon>Eukaryota</taxon>
        <taxon>Metazoa</taxon>
        <taxon>Chordata</taxon>
        <taxon>Craniata</taxon>
        <taxon>Vertebrata</taxon>
        <taxon>Euteleostomi</taxon>
        <taxon>Actinopterygii</taxon>
        <taxon>Neopterygii</taxon>
        <taxon>Teleostei</taxon>
        <taxon>Neoteleostei</taxon>
        <taxon>Acanthomorphata</taxon>
        <taxon>Eupercaria</taxon>
        <taxon>Sciaenidae</taxon>
        <taxon>Larimichthys</taxon>
    </lineage>
</organism>
<reference evidence="1 2" key="1">
    <citation type="submission" date="2019-07" db="EMBL/GenBank/DDBJ databases">
        <title>Chromosome genome assembly for large yellow croaker.</title>
        <authorList>
            <person name="Xiao S."/>
        </authorList>
    </citation>
    <scope>NUCLEOTIDE SEQUENCE [LARGE SCALE GENOMIC DNA]</scope>
    <source>
        <strain evidence="1">JMULYC20181020</strain>
        <tissue evidence="1">Muscle</tissue>
    </source>
</reference>
<accession>A0A6G0HGD5</accession>
<gene>
    <name evidence="1" type="ORF">D5F01_LYC23783</name>
</gene>